<dbReference type="Gene3D" id="3.30.560.10">
    <property type="entry name" value="Glucose Oxidase, domain 3"/>
    <property type="match status" value="1"/>
</dbReference>
<evidence type="ECO:0000313" key="7">
    <source>
        <dbReference type="Proteomes" id="UP000054988"/>
    </source>
</evidence>
<comment type="similarity">
    <text evidence="2">Belongs to the GMC oxidoreductase family.</text>
</comment>
<accession>A0A0W0FIC0</accession>
<dbReference type="PROSITE" id="PS00624">
    <property type="entry name" value="GMC_OXRED_2"/>
    <property type="match status" value="1"/>
</dbReference>
<dbReference type="EMBL" id="LATX01001932">
    <property type="protein sequence ID" value="KTB36054.1"/>
    <property type="molecule type" value="Genomic_DNA"/>
</dbReference>
<dbReference type="InterPro" id="IPR000172">
    <property type="entry name" value="GMC_OxRdtase_N"/>
</dbReference>
<dbReference type="InterPro" id="IPR036188">
    <property type="entry name" value="FAD/NAD-bd_sf"/>
</dbReference>
<dbReference type="PANTHER" id="PTHR11552:SF213">
    <property type="entry name" value="DEHYDROGENASE, PUTATIVE-RELATED"/>
    <property type="match status" value="1"/>
</dbReference>
<evidence type="ECO:0000256" key="4">
    <source>
        <dbReference type="SAM" id="SignalP"/>
    </source>
</evidence>
<dbReference type="Pfam" id="PF00732">
    <property type="entry name" value="GMC_oxred_N"/>
    <property type="match status" value="1"/>
</dbReference>
<dbReference type="SUPFAM" id="SSF51905">
    <property type="entry name" value="FAD/NAD(P)-binding domain"/>
    <property type="match status" value="1"/>
</dbReference>
<comment type="caution">
    <text evidence="6">The sequence shown here is derived from an EMBL/GenBank/DDBJ whole genome shotgun (WGS) entry which is preliminary data.</text>
</comment>
<comment type="cofactor">
    <cofactor evidence="1 3">
        <name>FAD</name>
        <dbReference type="ChEBI" id="CHEBI:57692"/>
    </cofactor>
</comment>
<feature type="domain" description="Glucose-methanol-choline oxidoreductase N-terminal" evidence="5">
    <location>
        <begin position="324"/>
        <end position="338"/>
    </location>
</feature>
<dbReference type="InterPro" id="IPR007867">
    <property type="entry name" value="GMC_OxRtase_C"/>
</dbReference>
<dbReference type="SUPFAM" id="SSF54373">
    <property type="entry name" value="FAD-linked reductases, C-terminal domain"/>
    <property type="match status" value="1"/>
</dbReference>
<dbReference type="GO" id="GO:0050660">
    <property type="term" value="F:flavin adenine dinucleotide binding"/>
    <property type="evidence" value="ECO:0007669"/>
    <property type="project" value="InterPro"/>
</dbReference>
<evidence type="ECO:0000256" key="2">
    <source>
        <dbReference type="ARBA" id="ARBA00010790"/>
    </source>
</evidence>
<feature type="chain" id="PRO_5006901807" description="Glucose-methanol-choline oxidoreductase N-terminal domain-containing protein" evidence="4">
    <location>
        <begin position="23"/>
        <end position="635"/>
    </location>
</feature>
<sequence length="635" mass="70035">MTTHTLLRFVTATLFALPLVFAGLPQCSEPSDTGAEYDYIVVGAGAGGGPVAARLAENGYSVLLLDAGHDPNNLNTTIPLYFVRAAEDPQLDLNYTLNEYPPDFPVKKDNQWYPRARGIGGSTLHNVLINIIAATRPDFDGLAAMFNDPTWSRDHMQEIFKRIEHNLNSSLPLPSEHGFGGWLKTSFSPSLDTLDPKYLDEQILALVAGLTSDSPPILDINSRAGDNAAGATQVSYTIDENHNRSSVRERLLDVRYNNPGKLNFAMDTLVTKVLLCSNTEGVPTAYGVEYAPDAALPVALNFQGKSDLQTKTVRAKREVIVSAGTFQSPQLLMLSGIGDRSHLEEHGIETVVNLPGVGANLQDHDEVAVIWRMKQNFSLFNGCTFGSDPEQDPCLKAWRDEGRANIYSFGAALQAFTYKSNPEYEDPDMLTYVATGYFPGFIRDFPELLTSPQNHNAVTAVNLKVRPSSRGTVRLTGSHPQDLLSINKMHFQAERGPQDVRDLREGLKRSRKIMNSPSIKPFIEEEVFPGKQAASDEAIEKHVYENIFGHHACCTNPIGVDDDENAVLDGNFKVRGVKNLRVVDASSWPVVPGYFVTTPIYMMSEKAADVILKEAPPLRYAFNVQSDDLRPQMSF</sequence>
<feature type="signal peptide" evidence="4">
    <location>
        <begin position="1"/>
        <end position="22"/>
    </location>
</feature>
<keyword evidence="4" id="KW-0732">Signal</keyword>
<evidence type="ECO:0000256" key="3">
    <source>
        <dbReference type="PIRSR" id="PIRSR000137-2"/>
    </source>
</evidence>
<evidence type="ECO:0000259" key="5">
    <source>
        <dbReference type="PROSITE" id="PS00624"/>
    </source>
</evidence>
<evidence type="ECO:0000256" key="1">
    <source>
        <dbReference type="ARBA" id="ARBA00001974"/>
    </source>
</evidence>
<dbReference type="Proteomes" id="UP000054988">
    <property type="component" value="Unassembled WGS sequence"/>
</dbReference>
<keyword evidence="3" id="KW-0274">FAD</keyword>
<reference evidence="6 7" key="1">
    <citation type="submission" date="2015-12" db="EMBL/GenBank/DDBJ databases">
        <title>Draft genome sequence of Moniliophthora roreri, the causal agent of frosty pod rot of cacao.</title>
        <authorList>
            <person name="Aime M.C."/>
            <person name="Diaz-Valderrama J.R."/>
            <person name="Kijpornyongpan T."/>
            <person name="Phillips-Mora W."/>
        </authorList>
    </citation>
    <scope>NUCLEOTIDE SEQUENCE [LARGE SCALE GENOMIC DNA]</scope>
    <source>
        <strain evidence="6 7">MCA 2952</strain>
    </source>
</reference>
<dbReference type="InterPro" id="IPR012132">
    <property type="entry name" value="GMC_OxRdtase"/>
</dbReference>
<dbReference type="AlphaFoldDB" id="A0A0W0FIC0"/>
<feature type="binding site" evidence="3">
    <location>
        <position position="270"/>
    </location>
    <ligand>
        <name>FAD</name>
        <dbReference type="ChEBI" id="CHEBI:57692"/>
    </ligand>
</feature>
<gene>
    <name evidence="6" type="ORF">WG66_11370</name>
</gene>
<dbReference type="eggNOG" id="KOG1238">
    <property type="taxonomic scope" value="Eukaryota"/>
</dbReference>
<proteinExistence type="inferred from homology"/>
<dbReference type="PIRSF" id="PIRSF000137">
    <property type="entry name" value="Alcohol_oxidase"/>
    <property type="match status" value="1"/>
</dbReference>
<keyword evidence="3" id="KW-0285">Flavoprotein</keyword>
<name>A0A0W0FIC0_MONRR</name>
<dbReference type="GO" id="GO:0016614">
    <property type="term" value="F:oxidoreductase activity, acting on CH-OH group of donors"/>
    <property type="evidence" value="ECO:0007669"/>
    <property type="project" value="InterPro"/>
</dbReference>
<dbReference type="Gene3D" id="3.50.50.60">
    <property type="entry name" value="FAD/NAD(P)-binding domain"/>
    <property type="match status" value="1"/>
</dbReference>
<dbReference type="PANTHER" id="PTHR11552">
    <property type="entry name" value="GLUCOSE-METHANOL-CHOLINE GMC OXIDOREDUCTASE"/>
    <property type="match status" value="1"/>
</dbReference>
<protein>
    <recommendedName>
        <fullName evidence="5">Glucose-methanol-choline oxidoreductase N-terminal domain-containing protein</fullName>
    </recommendedName>
</protein>
<dbReference type="Pfam" id="PF05199">
    <property type="entry name" value="GMC_oxred_C"/>
    <property type="match status" value="1"/>
</dbReference>
<organism evidence="6 7">
    <name type="scientific">Moniliophthora roreri</name>
    <name type="common">Frosty pod rot fungus</name>
    <name type="synonym">Monilia roreri</name>
    <dbReference type="NCBI Taxonomy" id="221103"/>
    <lineage>
        <taxon>Eukaryota</taxon>
        <taxon>Fungi</taxon>
        <taxon>Dikarya</taxon>
        <taxon>Basidiomycota</taxon>
        <taxon>Agaricomycotina</taxon>
        <taxon>Agaricomycetes</taxon>
        <taxon>Agaricomycetidae</taxon>
        <taxon>Agaricales</taxon>
        <taxon>Marasmiineae</taxon>
        <taxon>Marasmiaceae</taxon>
        <taxon>Moniliophthora</taxon>
    </lineage>
</organism>
<evidence type="ECO:0000313" key="6">
    <source>
        <dbReference type="EMBL" id="KTB36054.1"/>
    </source>
</evidence>